<accession>A0AAE1Z813</accession>
<comment type="caution">
    <text evidence="2">The sequence shown here is derived from an EMBL/GenBank/DDBJ whole genome shotgun (WGS) entry which is preliminary data.</text>
</comment>
<evidence type="ECO:0000313" key="3">
    <source>
        <dbReference type="Proteomes" id="UP001292079"/>
    </source>
</evidence>
<proteinExistence type="predicted"/>
<evidence type="ECO:0000313" key="2">
    <source>
        <dbReference type="EMBL" id="KAK4468584.1"/>
    </source>
</evidence>
<dbReference type="EMBL" id="JALJAT010000006">
    <property type="protein sequence ID" value="KAK4468584.1"/>
    <property type="molecule type" value="Genomic_DNA"/>
</dbReference>
<sequence length="84" mass="9497">MIISSTTHTINLNNDNDDIDLSSHPSVHHKQYTNTTSNTVMPSNMLTTNENSYILPDKKKSTYFQLTNEYCATRNSGKEDSILT</sequence>
<reference evidence="2" key="2">
    <citation type="journal article" date="2023" name="Infect Dis Poverty">
        <title>Chromosome-scale genome of the human blood fluke Schistosoma mekongi and its implications for public health.</title>
        <authorList>
            <person name="Zhou M."/>
            <person name="Xu L."/>
            <person name="Xu D."/>
            <person name="Chen W."/>
            <person name="Khan J."/>
            <person name="Hu Y."/>
            <person name="Huang H."/>
            <person name="Wei H."/>
            <person name="Zhang Y."/>
            <person name="Chusongsang P."/>
            <person name="Tanasarnprasert K."/>
            <person name="Hu X."/>
            <person name="Limpanont Y."/>
            <person name="Lv Z."/>
        </authorList>
    </citation>
    <scope>NUCLEOTIDE SEQUENCE</scope>
    <source>
        <strain evidence="2">LV_2022a</strain>
    </source>
</reference>
<reference evidence="2" key="1">
    <citation type="submission" date="2022-04" db="EMBL/GenBank/DDBJ databases">
        <authorList>
            <person name="Xu L."/>
            <person name="Lv Z."/>
        </authorList>
    </citation>
    <scope>NUCLEOTIDE SEQUENCE</scope>
    <source>
        <strain evidence="2">LV_2022a</strain>
    </source>
</reference>
<evidence type="ECO:0000256" key="1">
    <source>
        <dbReference type="SAM" id="MobiDB-lite"/>
    </source>
</evidence>
<keyword evidence="3" id="KW-1185">Reference proteome</keyword>
<dbReference type="Proteomes" id="UP001292079">
    <property type="component" value="Unassembled WGS sequence"/>
</dbReference>
<feature type="region of interest" description="Disordered" evidence="1">
    <location>
        <begin position="1"/>
        <end position="44"/>
    </location>
</feature>
<protein>
    <submittedName>
        <fullName evidence="2">Uncharacterized protein</fullName>
    </submittedName>
</protein>
<name>A0AAE1Z813_SCHME</name>
<gene>
    <name evidence="2" type="ORF">MN116_007777</name>
</gene>
<dbReference type="AlphaFoldDB" id="A0AAE1Z813"/>
<feature type="compositionally biased region" description="Polar residues" evidence="1">
    <location>
        <begin position="32"/>
        <end position="44"/>
    </location>
</feature>
<organism evidence="2 3">
    <name type="scientific">Schistosoma mekongi</name>
    <name type="common">Parasitic worm</name>
    <dbReference type="NCBI Taxonomy" id="38744"/>
    <lineage>
        <taxon>Eukaryota</taxon>
        <taxon>Metazoa</taxon>
        <taxon>Spiralia</taxon>
        <taxon>Lophotrochozoa</taxon>
        <taxon>Platyhelminthes</taxon>
        <taxon>Trematoda</taxon>
        <taxon>Digenea</taxon>
        <taxon>Strigeidida</taxon>
        <taxon>Schistosomatoidea</taxon>
        <taxon>Schistosomatidae</taxon>
        <taxon>Schistosoma</taxon>
    </lineage>
</organism>